<dbReference type="Pfam" id="PF12705">
    <property type="entry name" value="PDDEXK_1"/>
    <property type="match status" value="1"/>
</dbReference>
<evidence type="ECO:0000256" key="13">
    <source>
        <dbReference type="HAMAP-Rule" id="MF_01451"/>
    </source>
</evidence>
<dbReference type="Gene3D" id="3.90.320.10">
    <property type="match status" value="1"/>
</dbReference>
<comment type="similarity">
    <text evidence="13">Belongs to the helicase family. AddA subfamily.</text>
</comment>
<keyword evidence="6 13" id="KW-0269">Exonuclease</keyword>
<dbReference type="InterPro" id="IPR027417">
    <property type="entry name" value="P-loop_NTPase"/>
</dbReference>
<dbReference type="GO" id="GO:0016887">
    <property type="term" value="F:ATP hydrolysis activity"/>
    <property type="evidence" value="ECO:0007669"/>
    <property type="project" value="RHEA"/>
</dbReference>
<comment type="cofactor">
    <cofactor evidence="13">
        <name>Mg(2+)</name>
        <dbReference type="ChEBI" id="CHEBI:18420"/>
    </cofactor>
</comment>
<comment type="catalytic activity">
    <reaction evidence="12 13">
        <text>ATP + H2O = ADP + phosphate + H(+)</text>
        <dbReference type="Rhea" id="RHEA:13065"/>
        <dbReference type="ChEBI" id="CHEBI:15377"/>
        <dbReference type="ChEBI" id="CHEBI:15378"/>
        <dbReference type="ChEBI" id="CHEBI:30616"/>
        <dbReference type="ChEBI" id="CHEBI:43474"/>
        <dbReference type="ChEBI" id="CHEBI:456216"/>
        <dbReference type="EC" id="5.6.2.4"/>
    </reaction>
</comment>
<evidence type="ECO:0000256" key="3">
    <source>
        <dbReference type="ARBA" id="ARBA00022763"/>
    </source>
</evidence>
<keyword evidence="10 13" id="KW-0413">Isomerase</keyword>
<accession>D3MQL1</accession>
<dbReference type="GO" id="GO:0003690">
    <property type="term" value="F:double-stranded DNA binding"/>
    <property type="evidence" value="ECO:0007669"/>
    <property type="project" value="UniProtKB-UniRule"/>
</dbReference>
<dbReference type="GO" id="GO:0008408">
    <property type="term" value="F:3'-5' exonuclease activity"/>
    <property type="evidence" value="ECO:0007669"/>
    <property type="project" value="UniProtKB-UniRule"/>
</dbReference>
<keyword evidence="9 13" id="KW-0234">DNA repair</keyword>
<feature type="domain" description="UvrD-like helicase C-terminal" evidence="17">
    <location>
        <begin position="575"/>
        <end position="869"/>
    </location>
</feature>
<evidence type="ECO:0000256" key="12">
    <source>
        <dbReference type="ARBA" id="ARBA00048988"/>
    </source>
</evidence>
<organism evidence="18 19">
    <name type="scientific">Peptostreptococcus anaerobius 653-L</name>
    <dbReference type="NCBI Taxonomy" id="596329"/>
    <lineage>
        <taxon>Bacteria</taxon>
        <taxon>Bacillati</taxon>
        <taxon>Bacillota</taxon>
        <taxon>Clostridia</taxon>
        <taxon>Peptostreptococcales</taxon>
        <taxon>Peptostreptococcaceae</taxon>
        <taxon>Peptostreptococcus</taxon>
    </lineage>
</organism>
<proteinExistence type="inferred from homology"/>
<feature type="region of interest" description="Disordered" evidence="15">
    <location>
        <begin position="481"/>
        <end position="505"/>
    </location>
</feature>
<evidence type="ECO:0000313" key="18">
    <source>
        <dbReference type="EMBL" id="EFD05604.1"/>
    </source>
</evidence>
<evidence type="ECO:0000256" key="11">
    <source>
        <dbReference type="ARBA" id="ARBA00034617"/>
    </source>
</evidence>
<gene>
    <name evidence="13 18" type="primary">addA</name>
    <name evidence="18" type="ORF">HMPREF0631_1709</name>
</gene>
<dbReference type="PROSITE" id="PS51217">
    <property type="entry name" value="UVRD_HELICASE_CTER"/>
    <property type="match status" value="1"/>
</dbReference>
<dbReference type="EC" id="5.6.2.4" evidence="13"/>
<keyword evidence="5 13" id="KW-0347">Helicase</keyword>
<dbReference type="Gene3D" id="3.40.50.300">
    <property type="entry name" value="P-loop containing nucleotide triphosphate hydrolases"/>
    <property type="match status" value="4"/>
</dbReference>
<dbReference type="EMBL" id="ADJN01000016">
    <property type="protein sequence ID" value="EFD05604.1"/>
    <property type="molecule type" value="Genomic_DNA"/>
</dbReference>
<feature type="binding site" evidence="14">
    <location>
        <begin position="24"/>
        <end position="31"/>
    </location>
    <ligand>
        <name>ATP</name>
        <dbReference type="ChEBI" id="CHEBI:30616"/>
    </ligand>
</feature>
<name>D3MQL1_9FIRM</name>
<dbReference type="HAMAP" id="MF_01451">
    <property type="entry name" value="AddA"/>
    <property type="match status" value="1"/>
</dbReference>
<evidence type="ECO:0000256" key="7">
    <source>
        <dbReference type="ARBA" id="ARBA00022840"/>
    </source>
</evidence>
<evidence type="ECO:0000256" key="5">
    <source>
        <dbReference type="ARBA" id="ARBA00022806"/>
    </source>
</evidence>
<evidence type="ECO:0000256" key="14">
    <source>
        <dbReference type="PROSITE-ProRule" id="PRU00560"/>
    </source>
</evidence>
<keyword evidence="19" id="KW-1185">Reference proteome</keyword>
<keyword evidence="8 13" id="KW-0238">DNA-binding</keyword>
<evidence type="ECO:0000256" key="6">
    <source>
        <dbReference type="ARBA" id="ARBA00022839"/>
    </source>
</evidence>
<evidence type="ECO:0000259" key="16">
    <source>
        <dbReference type="PROSITE" id="PS51198"/>
    </source>
</evidence>
<dbReference type="GO" id="GO:0005524">
    <property type="term" value="F:ATP binding"/>
    <property type="evidence" value="ECO:0007669"/>
    <property type="project" value="UniProtKB-UniRule"/>
</dbReference>
<dbReference type="Pfam" id="PF13361">
    <property type="entry name" value="UvrD_C"/>
    <property type="match status" value="1"/>
</dbReference>
<evidence type="ECO:0000256" key="10">
    <source>
        <dbReference type="ARBA" id="ARBA00023235"/>
    </source>
</evidence>
<dbReference type="InterPro" id="IPR038726">
    <property type="entry name" value="PDDEXK_AddAB-type"/>
</dbReference>
<sequence>MANKWTKDQESVIRHRNANLLVAAAAGSGKTAVLIERIIRLILDPVNPVDIDRLLVVTFTKAAAREMRERVGLAIEKELALDPDNTRLQRQRMLLNKADITTIDSFCNSVMRTNFHVIDLDPSVRIGDTAEIEILRNETIEDFFEKKYQEADEKFLNLVDTYNTRTNDNNLIDLVFTISNFVDSTPYPDLWLDEAAERFNPVSPNKDDYIDSMIIPQIEEASIGLNSLNLQLREVLRDLAEIPGYEKHYDFMADYRSKIEVMIQKMGEYLEYKNKASDPSSKVDEALGSIMNMLKTSYVNTSGIAPKIKKEYKEDYKTLKDTFDAIKKSVKSILDDLRIDKKVIERENELVYPHMRALSDLVREFRAYYKGKKLQKSIVEFSDVEHFALDILTSTDDDGRIVASDIARSYQERYQEIFTDEYQDSNLVQETILDMVSRKDIPNRFMVGDVKQSIYMFRQAMPEIFMGKYKTYDIYEDDVQTGSKDSVQTGSKDSSVQTGLKMESQPPSMRDRKILLYKNFRSRKEILEASNHVFKEIMTSKTGDIDYTDEERLNPGATFKENNIENSHVGGPVEVHILDTKDIDSKDLGQSLLDIKTKGLDEQDIEDIKDMEKFRFEAMEIANIIDDIVNPSPEKSRYMVYDNETDDYRPVKYKDIVVLFRSTKNRANILEDMLIKRDIPAYSESGGGYFSTIEVTTIINLLKVIDNPIQDIALIATMRSPIFNYTDQELARIRLADKESSYYQAIKTFIETSDDKDLVVKLTEFLDRLEKYRQDAFLLPIDQFMWKLYKDTGYYRYLEGLAMGEKRQANLILLHEKAKKYEAGSHKGLFNFLHYIERLKMTSSEPKEASLLSEDADLVRIMTIHKSKGLEFPIVIVANMDKNFNLRGDTSVVDLDHKLGYGPKYIDINKKIFYNTTAMTILKKAKQRAVKSEEMRMLYVAMTRAKEKLIFTGCLKDIDKNLEAWKNTYRDLDGNIDPGSILKSMTYMDWIMPTIVNLEKRQDCLDVRSCVAKYQGYKDCKWIIKFTDKYDVSKKYLDKLKDLEVIEMENLDSVEIKKTKYGKELIDHVELIDDKILIDHADLIDDKKLMSCEKSQDDKRPLDKDMINEILNFDYRFKSSASKPSSISVTDIKKLMAQEENDQMHDKLYKTIPSNDLKSPSFIHDSKSSASEPIKHDYKANERGTIFHLVMQLIDFKAFEDLVAYQQMSLDMIGLSNENDRPIREEIVRQIDSMVDKNILLRQEADTVNVSWIVRFIRSNIYLDILEADKRGDLYKETAINYNIKMKDIYKDQGIMDDESMMMVGIIDLFYENKDGDIILLDYKTDYVGDRSDQDLIDRYKVQLDLYKRAIEDISGKKVVKKYLYMFSAGRLLEC</sequence>
<feature type="domain" description="UvrD-like helicase ATP-binding" evidence="16">
    <location>
        <begin position="3"/>
        <end position="523"/>
    </location>
</feature>
<dbReference type="GeneID" id="79842238"/>
<dbReference type="PROSITE" id="PS51198">
    <property type="entry name" value="UVRD_HELICASE_ATP_BIND"/>
    <property type="match status" value="1"/>
</dbReference>
<dbReference type="PANTHER" id="PTHR11070">
    <property type="entry name" value="UVRD / RECB / PCRA DNA HELICASE FAMILY MEMBER"/>
    <property type="match status" value="1"/>
</dbReference>
<dbReference type="OrthoDB" id="9810135at2"/>
<evidence type="ECO:0000256" key="1">
    <source>
        <dbReference type="ARBA" id="ARBA00022722"/>
    </source>
</evidence>
<dbReference type="InterPro" id="IPR011335">
    <property type="entry name" value="Restrct_endonuc-II-like"/>
</dbReference>
<dbReference type="GO" id="GO:0043138">
    <property type="term" value="F:3'-5' DNA helicase activity"/>
    <property type="evidence" value="ECO:0007669"/>
    <property type="project" value="UniProtKB-UniRule"/>
</dbReference>
<dbReference type="eggNOG" id="COG1074">
    <property type="taxonomic scope" value="Bacteria"/>
</dbReference>
<dbReference type="SUPFAM" id="SSF52980">
    <property type="entry name" value="Restriction endonuclease-like"/>
    <property type="match status" value="1"/>
</dbReference>
<protein>
    <recommendedName>
        <fullName evidence="13">ATP-dependent helicase/nuclease subunit A</fullName>
        <ecNumber evidence="13">3.1.-.-</ecNumber>
        <ecNumber evidence="13">5.6.2.4</ecNumber>
    </recommendedName>
    <alternativeName>
        <fullName evidence="13">ATP-dependent helicase/nuclease AddA</fullName>
    </alternativeName>
    <alternativeName>
        <fullName evidence="13">DNA 3'-5' helicase AddA</fullName>
    </alternativeName>
</protein>
<reference evidence="18 19" key="1">
    <citation type="submission" date="2010-01" db="EMBL/GenBank/DDBJ databases">
        <authorList>
            <person name="Dodson R."/>
            <person name="Madupu R."/>
            <person name="Durkin A.S."/>
            <person name="Torralba M."/>
            <person name="Methe B."/>
            <person name="Sutton G.G."/>
            <person name="Strausberg R.L."/>
            <person name="Nelson K.E."/>
        </authorList>
    </citation>
    <scope>NUCLEOTIDE SEQUENCE [LARGE SCALE GENOMIC DNA]</scope>
    <source>
        <strain evidence="18 19">653-L</strain>
    </source>
</reference>
<comment type="subunit">
    <text evidence="13">Heterodimer of AddA and AddB/RexB.</text>
</comment>
<dbReference type="InterPro" id="IPR014016">
    <property type="entry name" value="UvrD-like_ATP-bd"/>
</dbReference>
<evidence type="ECO:0000256" key="15">
    <source>
        <dbReference type="SAM" id="MobiDB-lite"/>
    </source>
</evidence>
<dbReference type="InterPro" id="IPR014017">
    <property type="entry name" value="DNA_helicase_UvrD-like_C"/>
</dbReference>
<feature type="compositionally biased region" description="Polar residues" evidence="15">
    <location>
        <begin position="481"/>
        <end position="498"/>
    </location>
</feature>
<comment type="caution">
    <text evidence="18">The sequence shown here is derived from an EMBL/GenBank/DDBJ whole genome shotgun (WGS) entry which is preliminary data.</text>
</comment>
<keyword evidence="1 13" id="KW-0540">Nuclease</keyword>
<comment type="catalytic activity">
    <reaction evidence="11 13">
        <text>Couples ATP hydrolysis with the unwinding of duplex DNA by translocating in the 3'-5' direction.</text>
        <dbReference type="EC" id="5.6.2.4"/>
    </reaction>
</comment>
<keyword evidence="4 13" id="KW-0378">Hydrolase</keyword>
<dbReference type="FunFam" id="3.40.50.300:FF:001236">
    <property type="entry name" value="ATP-dependent helicase/nuclease subunit A"/>
    <property type="match status" value="1"/>
</dbReference>
<dbReference type="GO" id="GO:0033202">
    <property type="term" value="C:DNA helicase complex"/>
    <property type="evidence" value="ECO:0007669"/>
    <property type="project" value="TreeGrafter"/>
</dbReference>
<evidence type="ECO:0000256" key="9">
    <source>
        <dbReference type="ARBA" id="ARBA00023204"/>
    </source>
</evidence>
<dbReference type="EC" id="3.1.-.-" evidence="13"/>
<dbReference type="GO" id="GO:0000724">
    <property type="term" value="P:double-strand break repair via homologous recombination"/>
    <property type="evidence" value="ECO:0007669"/>
    <property type="project" value="UniProtKB-UniRule"/>
</dbReference>
<evidence type="ECO:0000259" key="17">
    <source>
        <dbReference type="PROSITE" id="PS51217"/>
    </source>
</evidence>
<dbReference type="InterPro" id="IPR011604">
    <property type="entry name" value="PDDEXK-like_dom_sf"/>
</dbReference>
<dbReference type="PANTHER" id="PTHR11070:SF48">
    <property type="entry name" value="ATP-DEPENDENT HELICASE_NUCLEASE SUBUNIT A"/>
    <property type="match status" value="1"/>
</dbReference>
<evidence type="ECO:0000256" key="8">
    <source>
        <dbReference type="ARBA" id="ARBA00023125"/>
    </source>
</evidence>
<keyword evidence="7 13" id="KW-0067">ATP-binding</keyword>
<comment type="function">
    <text evidence="13">The heterodimer acts as both an ATP-dependent DNA helicase and an ATP-dependent, dual-direction single-stranded exonuclease. Recognizes the chi site generating a DNA molecule suitable for the initiation of homologous recombination. The AddA nuclease domain is required for chi fragment generation; this subunit has the helicase and 3' -&gt; 5' nuclease activities.</text>
</comment>
<dbReference type="RefSeq" id="WP_002843138.1">
    <property type="nucleotide sequence ID" value="NZ_ADJN01000016.1"/>
</dbReference>
<evidence type="ECO:0000256" key="4">
    <source>
        <dbReference type="ARBA" id="ARBA00022801"/>
    </source>
</evidence>
<evidence type="ECO:0000256" key="2">
    <source>
        <dbReference type="ARBA" id="ARBA00022741"/>
    </source>
</evidence>
<dbReference type="GO" id="GO:0005829">
    <property type="term" value="C:cytosol"/>
    <property type="evidence" value="ECO:0007669"/>
    <property type="project" value="TreeGrafter"/>
</dbReference>
<dbReference type="InterPro" id="IPR014152">
    <property type="entry name" value="AddA"/>
</dbReference>
<dbReference type="Pfam" id="PF00580">
    <property type="entry name" value="UvrD-helicase"/>
    <property type="match status" value="1"/>
</dbReference>
<dbReference type="InterPro" id="IPR000212">
    <property type="entry name" value="DNA_helicase_UvrD/REP"/>
</dbReference>
<dbReference type="Proteomes" id="UP000004206">
    <property type="component" value="Unassembled WGS sequence"/>
</dbReference>
<keyword evidence="2 13" id="KW-0547">Nucleotide-binding</keyword>
<keyword evidence="3 13" id="KW-0227">DNA damage</keyword>
<dbReference type="SUPFAM" id="SSF52540">
    <property type="entry name" value="P-loop containing nucleoside triphosphate hydrolases"/>
    <property type="match status" value="1"/>
</dbReference>
<evidence type="ECO:0000313" key="19">
    <source>
        <dbReference type="Proteomes" id="UP000004206"/>
    </source>
</evidence>